<evidence type="ECO:0000313" key="1">
    <source>
        <dbReference type="EMBL" id="GIG05572.1"/>
    </source>
</evidence>
<dbReference type="Proteomes" id="UP000630887">
    <property type="component" value="Unassembled WGS sequence"/>
</dbReference>
<organism evidence="1 2">
    <name type="scientific">Catellatospora coxensis</name>
    <dbReference type="NCBI Taxonomy" id="310354"/>
    <lineage>
        <taxon>Bacteria</taxon>
        <taxon>Bacillati</taxon>
        <taxon>Actinomycetota</taxon>
        <taxon>Actinomycetes</taxon>
        <taxon>Micromonosporales</taxon>
        <taxon>Micromonosporaceae</taxon>
        <taxon>Catellatospora</taxon>
    </lineage>
</organism>
<protein>
    <submittedName>
        <fullName evidence="1">Uncharacterized protein</fullName>
    </submittedName>
</protein>
<dbReference type="EMBL" id="BONI01000015">
    <property type="protein sequence ID" value="GIG05572.1"/>
    <property type="molecule type" value="Genomic_DNA"/>
</dbReference>
<accession>A0A8J3KSU5</accession>
<gene>
    <name evidence="1" type="ORF">Cco03nite_22720</name>
</gene>
<keyword evidence="2" id="KW-1185">Reference proteome</keyword>
<reference evidence="1 2" key="1">
    <citation type="submission" date="2021-01" db="EMBL/GenBank/DDBJ databases">
        <title>Whole genome shotgun sequence of Catellatospora coxensis NBRC 107359.</title>
        <authorList>
            <person name="Komaki H."/>
            <person name="Tamura T."/>
        </authorList>
    </citation>
    <scope>NUCLEOTIDE SEQUENCE [LARGE SCALE GENOMIC DNA]</scope>
    <source>
        <strain evidence="1 2">NBRC 107359</strain>
    </source>
</reference>
<dbReference type="AlphaFoldDB" id="A0A8J3KSU5"/>
<name>A0A8J3KSU5_9ACTN</name>
<sequence length="114" mass="12786">MIFVTVDSAEERTKKKIVECHATDENTEKLTIRIGEPMTGQRTKTRGRGRAAREYTERHTYCTVKAVAGGLGGVTVVFDAPLGQICSGFENPTLLDYVESVRYEDGTVEYKNHW</sequence>
<evidence type="ECO:0000313" key="2">
    <source>
        <dbReference type="Proteomes" id="UP000630887"/>
    </source>
</evidence>
<proteinExistence type="predicted"/>
<comment type="caution">
    <text evidence="1">The sequence shown here is derived from an EMBL/GenBank/DDBJ whole genome shotgun (WGS) entry which is preliminary data.</text>
</comment>